<accession>A0A367EQR9</accession>
<name>A0A367EQR9_9ACTN</name>
<dbReference type="Proteomes" id="UP000253094">
    <property type="component" value="Unassembled WGS sequence"/>
</dbReference>
<dbReference type="AlphaFoldDB" id="A0A367EQR9"/>
<evidence type="ECO:0000313" key="1">
    <source>
        <dbReference type="EMBL" id="RCG20079.1"/>
    </source>
</evidence>
<keyword evidence="2" id="KW-1185">Reference proteome</keyword>
<gene>
    <name evidence="1" type="ORF">DQ384_37605</name>
</gene>
<protein>
    <submittedName>
        <fullName evidence="1">Uncharacterized protein</fullName>
    </submittedName>
</protein>
<evidence type="ECO:0000313" key="2">
    <source>
        <dbReference type="Proteomes" id="UP000253094"/>
    </source>
</evidence>
<reference evidence="1 2" key="1">
    <citation type="submission" date="2018-06" db="EMBL/GenBank/DDBJ databases">
        <title>Sphaerisporangium craniellae sp. nov., isolated from a marine sponge in the South China Sea.</title>
        <authorList>
            <person name="Li L."/>
        </authorList>
    </citation>
    <scope>NUCLEOTIDE SEQUENCE [LARGE SCALE GENOMIC DNA]</scope>
    <source>
        <strain evidence="1 2">CCTCC AA 208026</strain>
    </source>
</reference>
<sequence length="145" mass="16758">MMVAFLVCVAVVTLAVTIYNIQTGTPMTRREGGLYTPRGVPRSWLMGVDRGDGTHEVKPLTGTWYQARVWAERESRRMGTVRAWVRSEPDKKHRYRVWDWRNGVLDARRRSYAWELLDHQLTAKERARLDAEAQRLSEGRGDAGE</sequence>
<comment type="caution">
    <text evidence="1">The sequence shown here is derived from an EMBL/GenBank/DDBJ whole genome shotgun (WGS) entry which is preliminary data.</text>
</comment>
<dbReference type="EMBL" id="QOIL01000033">
    <property type="protein sequence ID" value="RCG20079.1"/>
    <property type="molecule type" value="Genomic_DNA"/>
</dbReference>
<proteinExistence type="predicted"/>
<organism evidence="1 2">
    <name type="scientific">Sphaerisporangium album</name>
    <dbReference type="NCBI Taxonomy" id="509200"/>
    <lineage>
        <taxon>Bacteria</taxon>
        <taxon>Bacillati</taxon>
        <taxon>Actinomycetota</taxon>
        <taxon>Actinomycetes</taxon>
        <taxon>Streptosporangiales</taxon>
        <taxon>Streptosporangiaceae</taxon>
        <taxon>Sphaerisporangium</taxon>
    </lineage>
</organism>